<name>A0A1Y3F0E5_9BILA</name>
<proteinExistence type="predicted"/>
<evidence type="ECO:0000313" key="2">
    <source>
        <dbReference type="Proteomes" id="UP000243006"/>
    </source>
</evidence>
<gene>
    <name evidence="1" type="ORF">D917_05333</name>
</gene>
<comment type="caution">
    <text evidence="1">The sequence shown here is derived from an EMBL/GenBank/DDBJ whole genome shotgun (WGS) entry which is preliminary data.</text>
</comment>
<organism evidence="1 2">
    <name type="scientific">Trichinella nativa</name>
    <dbReference type="NCBI Taxonomy" id="6335"/>
    <lineage>
        <taxon>Eukaryota</taxon>
        <taxon>Metazoa</taxon>
        <taxon>Ecdysozoa</taxon>
        <taxon>Nematoda</taxon>
        <taxon>Enoplea</taxon>
        <taxon>Dorylaimia</taxon>
        <taxon>Trichinellida</taxon>
        <taxon>Trichinellidae</taxon>
        <taxon>Trichinella</taxon>
    </lineage>
</organism>
<reference evidence="1 2" key="1">
    <citation type="submission" date="2015-04" db="EMBL/GenBank/DDBJ databases">
        <title>Draft genome of the roundworm Trichinella nativa.</title>
        <authorList>
            <person name="Mitreva M."/>
        </authorList>
    </citation>
    <scope>NUCLEOTIDE SEQUENCE [LARGE SCALE GENOMIC DNA]</scope>
    <source>
        <strain evidence="1 2">ISS45</strain>
    </source>
</reference>
<protein>
    <submittedName>
        <fullName evidence="1">Uncharacterized protein</fullName>
    </submittedName>
</protein>
<accession>A0A1Y3F0E5</accession>
<sequence length="152" mass="17364">MVFFYASVLMADTHCTFFKNSITHLTKKTTAFTDKVHKNTMAMINGNENAVSLQQSRVINIQLYSILSLKKIKHKDACSQSKVKVFISNATFIMKSSEYSFMRMQISVKNANYIARLRKINIAVAKQNRSRIVNQGKKILVFSSINILHLIL</sequence>
<dbReference type="Proteomes" id="UP000243006">
    <property type="component" value="Unassembled WGS sequence"/>
</dbReference>
<dbReference type="EMBL" id="LVZM01000833">
    <property type="protein sequence ID" value="OUC49507.1"/>
    <property type="molecule type" value="Genomic_DNA"/>
</dbReference>
<evidence type="ECO:0000313" key="1">
    <source>
        <dbReference type="EMBL" id="OUC49507.1"/>
    </source>
</evidence>
<dbReference type="AlphaFoldDB" id="A0A1Y3F0E5"/>